<organism evidence="5 6">
    <name type="scientific">Scleromatobacter humisilvae</name>
    <dbReference type="NCBI Taxonomy" id="2897159"/>
    <lineage>
        <taxon>Bacteria</taxon>
        <taxon>Pseudomonadati</taxon>
        <taxon>Pseudomonadota</taxon>
        <taxon>Betaproteobacteria</taxon>
        <taxon>Burkholderiales</taxon>
        <taxon>Sphaerotilaceae</taxon>
        <taxon>Scleromatobacter</taxon>
    </lineage>
</organism>
<feature type="signal peptide" evidence="3">
    <location>
        <begin position="1"/>
        <end position="22"/>
    </location>
</feature>
<dbReference type="Gene3D" id="3.10.620.30">
    <property type="match status" value="1"/>
</dbReference>
<evidence type="ECO:0000313" key="6">
    <source>
        <dbReference type="Proteomes" id="UP001139353"/>
    </source>
</evidence>
<dbReference type="Pfam" id="PF01841">
    <property type="entry name" value="Transglut_core"/>
    <property type="match status" value="1"/>
</dbReference>
<dbReference type="SMART" id="SM00460">
    <property type="entry name" value="TGc"/>
    <property type="match status" value="1"/>
</dbReference>
<evidence type="ECO:0000256" key="3">
    <source>
        <dbReference type="SAM" id="SignalP"/>
    </source>
</evidence>
<dbReference type="Gene3D" id="2.60.40.3140">
    <property type="match status" value="1"/>
</dbReference>
<dbReference type="EMBL" id="JAJLJH010000004">
    <property type="protein sequence ID" value="MCK9687173.1"/>
    <property type="molecule type" value="Genomic_DNA"/>
</dbReference>
<feature type="compositionally biased region" description="Polar residues" evidence="1">
    <location>
        <begin position="702"/>
        <end position="711"/>
    </location>
</feature>
<gene>
    <name evidence="5" type="ORF">LPC04_15800</name>
</gene>
<dbReference type="Proteomes" id="UP001139353">
    <property type="component" value="Unassembled WGS sequence"/>
</dbReference>
<protein>
    <submittedName>
        <fullName evidence="5">DUF3857 domain-containing protein</fullName>
    </submittedName>
</protein>
<reference evidence="5" key="1">
    <citation type="submission" date="2021-11" db="EMBL/GenBank/DDBJ databases">
        <title>BS-T2-15 a new species belonging to the Comamonadaceae family isolated from the soil of a French oak forest.</title>
        <authorList>
            <person name="Mieszkin S."/>
            <person name="Alain K."/>
        </authorList>
    </citation>
    <scope>NUCLEOTIDE SEQUENCE</scope>
    <source>
        <strain evidence="5">BS-T2-15</strain>
    </source>
</reference>
<evidence type="ECO:0000256" key="1">
    <source>
        <dbReference type="SAM" id="MobiDB-lite"/>
    </source>
</evidence>
<proteinExistence type="predicted"/>
<dbReference type="RefSeq" id="WP_275683218.1">
    <property type="nucleotide sequence ID" value="NZ_JAJLJH010000004.1"/>
</dbReference>
<keyword evidence="6" id="KW-1185">Reference proteome</keyword>
<evidence type="ECO:0000259" key="4">
    <source>
        <dbReference type="SMART" id="SM00460"/>
    </source>
</evidence>
<dbReference type="InterPro" id="IPR038765">
    <property type="entry name" value="Papain-like_cys_pep_sf"/>
</dbReference>
<accession>A0A9X1YJ95</accession>
<feature type="domain" description="Transglutaminase-like" evidence="4">
    <location>
        <begin position="330"/>
        <end position="399"/>
    </location>
</feature>
<feature type="transmembrane region" description="Helical" evidence="2">
    <location>
        <begin position="658"/>
        <end position="677"/>
    </location>
</feature>
<keyword evidence="2" id="KW-0812">Transmembrane</keyword>
<dbReference type="SUPFAM" id="SSF54001">
    <property type="entry name" value="Cysteine proteinases"/>
    <property type="match status" value="1"/>
</dbReference>
<dbReference type="AlphaFoldDB" id="A0A9X1YJ95"/>
<sequence length="711" mass="77256">MIAGKRVALAVAAMLTAAAASAADYRIGPTPAWVKPVPFDSAAHPQADAANVAYGTRYDLIDDQVRLAPGSRARFHHVVSEAVTDKGIDDLSHREIEVDPGWETVVISQLDVIRGGKRVSRLRDVRVKVLQRERDLESRIYDGRKSVALDLPDIRVGDIVEFAYTRSGMNPVFQGHQVGDFDMQWQVPVAHLHRRLSSATSLDLRVAQLTGAAAPQVSRADGFDERTWDIVDVPGLHVEASVPGDYNPYPWIEWSDFASWGDVARWAERLYQAPARLSPALQAAVDDIARQSPDADARVVAVLRLVQQQVRYLGVEIGAGTHAPSAPDVVYARRWGDCKEKALLMVTMLRALGVDASPALVNTERHGDIAHDLPNAGSFDHAITRVRVDGADYWLDPTRSPQQGTLATVSQPDYARALVLDGRSAALTAMRANTAAAHSREVRIDVDSRAGFDQPVRLDVRTTYRGFSADMMRDQLGDGERADLQRRYLNFYAGSYAGIQVAAPFEVSDDTRANTVVVTEHYAVKNFWPADGQGARQAALHVPEIDNELRAPDEPIRTMPLSLHGPQAVREELRVQLPQAWPDRTLERTVSNDAFRLRKSLRIRDRVLTADYALEIGKDQVGAGAVAKLAADIGKAQDLLGDSLSTAHAGAESGGRTAWAVAGGACGLALTMAVLGWRRARKASRGPAPTDAASDAGPDTAANDSRQPLAA</sequence>
<evidence type="ECO:0000256" key="2">
    <source>
        <dbReference type="SAM" id="Phobius"/>
    </source>
</evidence>
<keyword evidence="2" id="KW-1133">Transmembrane helix</keyword>
<feature type="region of interest" description="Disordered" evidence="1">
    <location>
        <begin position="681"/>
        <end position="711"/>
    </location>
</feature>
<comment type="caution">
    <text evidence="5">The sequence shown here is derived from an EMBL/GenBank/DDBJ whole genome shotgun (WGS) entry which is preliminary data.</text>
</comment>
<feature type="chain" id="PRO_5040911716" evidence="3">
    <location>
        <begin position="23"/>
        <end position="711"/>
    </location>
</feature>
<keyword evidence="2" id="KW-0472">Membrane</keyword>
<name>A0A9X1YJ95_9BURK</name>
<dbReference type="InterPro" id="IPR002931">
    <property type="entry name" value="Transglutaminase-like"/>
</dbReference>
<dbReference type="Pfam" id="PF12969">
    <property type="entry name" value="DUF3857"/>
    <property type="match status" value="1"/>
</dbReference>
<evidence type="ECO:0000313" key="5">
    <source>
        <dbReference type="EMBL" id="MCK9687173.1"/>
    </source>
</evidence>
<keyword evidence="3" id="KW-0732">Signal</keyword>
<dbReference type="InterPro" id="IPR024618">
    <property type="entry name" value="DUF3857"/>
</dbReference>